<feature type="signal peptide" evidence="1">
    <location>
        <begin position="1"/>
        <end position="19"/>
    </location>
</feature>
<name>A0AAD4KI95_9EURO</name>
<dbReference type="EMBL" id="JAJTJA010000016">
    <property type="protein sequence ID" value="KAH8688991.1"/>
    <property type="molecule type" value="Genomic_DNA"/>
</dbReference>
<accession>A0AAD4KI95</accession>
<dbReference type="AlphaFoldDB" id="A0AAD4KI95"/>
<dbReference type="RefSeq" id="XP_046065417.1">
    <property type="nucleotide sequence ID" value="XM_046222565.1"/>
</dbReference>
<proteinExistence type="predicted"/>
<feature type="chain" id="PRO_5042085809" evidence="1">
    <location>
        <begin position="20"/>
        <end position="184"/>
    </location>
</feature>
<dbReference type="Proteomes" id="UP001201262">
    <property type="component" value="Unassembled WGS sequence"/>
</dbReference>
<keyword evidence="1" id="KW-0732">Signal</keyword>
<evidence type="ECO:0000256" key="1">
    <source>
        <dbReference type="SAM" id="SignalP"/>
    </source>
</evidence>
<protein>
    <submittedName>
        <fullName evidence="2">Uncharacterized protein</fullName>
    </submittedName>
</protein>
<dbReference type="GeneID" id="70252851"/>
<evidence type="ECO:0000313" key="2">
    <source>
        <dbReference type="EMBL" id="KAH8688991.1"/>
    </source>
</evidence>
<gene>
    <name evidence="2" type="ORF">BGW36DRAFT_75956</name>
</gene>
<sequence length="184" mass="19177">MRLATFAPTSLILASVVNAGSANMKRDQVCSITSPDGIKTIHCRSCPHLSCSIVANLPVGDKANFSSYATGDCYEGNCTWDYTPEHQCFVNGYYTTSNCNHNDLALTVLSSTTSPSSQSTGLPQSTSTFLDTSFGPTTTFNPAATATSMITQTPSATTGSSSNIAIEKGICAGLGFAAIAFLLC</sequence>
<comment type="caution">
    <text evidence="2">The sequence shown here is derived from an EMBL/GenBank/DDBJ whole genome shotgun (WGS) entry which is preliminary data.</text>
</comment>
<keyword evidence="3" id="KW-1185">Reference proteome</keyword>
<evidence type="ECO:0000313" key="3">
    <source>
        <dbReference type="Proteomes" id="UP001201262"/>
    </source>
</evidence>
<organism evidence="2 3">
    <name type="scientific">Talaromyces proteolyticus</name>
    <dbReference type="NCBI Taxonomy" id="1131652"/>
    <lineage>
        <taxon>Eukaryota</taxon>
        <taxon>Fungi</taxon>
        <taxon>Dikarya</taxon>
        <taxon>Ascomycota</taxon>
        <taxon>Pezizomycotina</taxon>
        <taxon>Eurotiomycetes</taxon>
        <taxon>Eurotiomycetidae</taxon>
        <taxon>Eurotiales</taxon>
        <taxon>Trichocomaceae</taxon>
        <taxon>Talaromyces</taxon>
        <taxon>Talaromyces sect. Bacilispori</taxon>
    </lineage>
</organism>
<reference evidence="2" key="1">
    <citation type="submission" date="2021-12" db="EMBL/GenBank/DDBJ databases">
        <title>Convergent genome expansion in fungi linked to evolution of root-endophyte symbiosis.</title>
        <authorList>
            <consortium name="DOE Joint Genome Institute"/>
            <person name="Ke Y.-H."/>
            <person name="Bonito G."/>
            <person name="Liao H.-L."/>
            <person name="Looney B."/>
            <person name="Rojas-Flechas A."/>
            <person name="Nash J."/>
            <person name="Hameed K."/>
            <person name="Schadt C."/>
            <person name="Martin F."/>
            <person name="Crous P.W."/>
            <person name="Miettinen O."/>
            <person name="Magnuson J.K."/>
            <person name="Labbe J."/>
            <person name="Jacobson D."/>
            <person name="Doktycz M.J."/>
            <person name="Veneault-Fourrey C."/>
            <person name="Kuo A."/>
            <person name="Mondo S."/>
            <person name="Calhoun S."/>
            <person name="Riley R."/>
            <person name="Ohm R."/>
            <person name="LaButti K."/>
            <person name="Andreopoulos B."/>
            <person name="Pangilinan J."/>
            <person name="Nolan M."/>
            <person name="Tritt A."/>
            <person name="Clum A."/>
            <person name="Lipzen A."/>
            <person name="Daum C."/>
            <person name="Barry K."/>
            <person name="Grigoriev I.V."/>
            <person name="Vilgalys R."/>
        </authorList>
    </citation>
    <scope>NUCLEOTIDE SEQUENCE</scope>
    <source>
        <strain evidence="2">PMI_201</strain>
    </source>
</reference>